<dbReference type="PANTHER" id="PTHR37302">
    <property type="entry name" value="SLR1116 PROTEIN"/>
    <property type="match status" value="1"/>
</dbReference>
<evidence type="ECO:0000256" key="2">
    <source>
        <dbReference type="ARBA" id="ARBA00022723"/>
    </source>
</evidence>
<keyword evidence="4" id="KW-1185">Reference proteome</keyword>
<dbReference type="InterPro" id="IPR007837">
    <property type="entry name" value="DinB"/>
</dbReference>
<gene>
    <name evidence="3" type="ORF">ACFQND_02480</name>
</gene>
<dbReference type="PANTHER" id="PTHR37302:SF1">
    <property type="entry name" value="PROTEIN DINB"/>
    <property type="match status" value="1"/>
</dbReference>
<dbReference type="RefSeq" id="WP_371434421.1">
    <property type="nucleotide sequence ID" value="NZ_JBHSRS010000005.1"/>
</dbReference>
<evidence type="ECO:0000256" key="1">
    <source>
        <dbReference type="ARBA" id="ARBA00008635"/>
    </source>
</evidence>
<dbReference type="InterPro" id="IPR034660">
    <property type="entry name" value="DinB/YfiT-like"/>
</dbReference>
<comment type="similarity">
    <text evidence="1">Belongs to the DinB family.</text>
</comment>
<keyword evidence="2" id="KW-0479">Metal-binding</keyword>
<proteinExistence type="inferred from homology"/>
<accession>A0ABW1TT55</accession>
<comment type="caution">
    <text evidence="3">The sequence shown here is derived from an EMBL/GenBank/DDBJ whole genome shotgun (WGS) entry which is preliminary data.</text>
</comment>
<sequence length="181" mass="20782">MGAAFLDNGRLLARYNSWINLRMYEACETLADEERKRERGAYFGSIHKTLNHLVVTDQVWLRRFLQSGTENGIHFAALGGGLIEIPQAYRLDMVPFEDWASLKAKRVQLDAAIERWMAGMPEDYPQMTMRYSNSRGVQREHPAWQAMTHFFNHQTHHRGQTTTLLMQAGVDVGVTDLLALM</sequence>
<dbReference type="Pfam" id="PF05163">
    <property type="entry name" value="DinB"/>
    <property type="match status" value="1"/>
</dbReference>
<dbReference type="Proteomes" id="UP001596270">
    <property type="component" value="Unassembled WGS sequence"/>
</dbReference>
<organism evidence="3 4">
    <name type="scientific">Polaromonas aquatica</name>
    <dbReference type="NCBI Taxonomy" id="332657"/>
    <lineage>
        <taxon>Bacteria</taxon>
        <taxon>Pseudomonadati</taxon>
        <taxon>Pseudomonadota</taxon>
        <taxon>Betaproteobacteria</taxon>
        <taxon>Burkholderiales</taxon>
        <taxon>Comamonadaceae</taxon>
        <taxon>Polaromonas</taxon>
    </lineage>
</organism>
<reference evidence="4" key="1">
    <citation type="journal article" date="2019" name="Int. J. Syst. Evol. Microbiol.">
        <title>The Global Catalogue of Microorganisms (GCM) 10K type strain sequencing project: providing services to taxonomists for standard genome sequencing and annotation.</title>
        <authorList>
            <consortium name="The Broad Institute Genomics Platform"/>
            <consortium name="The Broad Institute Genome Sequencing Center for Infectious Disease"/>
            <person name="Wu L."/>
            <person name="Ma J."/>
        </authorList>
    </citation>
    <scope>NUCLEOTIDE SEQUENCE [LARGE SCALE GENOMIC DNA]</scope>
    <source>
        <strain evidence="4">CCUG 39402</strain>
    </source>
</reference>
<evidence type="ECO:0000313" key="3">
    <source>
        <dbReference type="EMBL" id="MFC6280094.1"/>
    </source>
</evidence>
<protein>
    <submittedName>
        <fullName evidence="3">DinB family protein</fullName>
    </submittedName>
</protein>
<dbReference type="EMBL" id="JBHSRS010000005">
    <property type="protein sequence ID" value="MFC6280094.1"/>
    <property type="molecule type" value="Genomic_DNA"/>
</dbReference>
<dbReference type="SUPFAM" id="SSF109854">
    <property type="entry name" value="DinB/YfiT-like putative metalloenzymes"/>
    <property type="match status" value="1"/>
</dbReference>
<evidence type="ECO:0000313" key="4">
    <source>
        <dbReference type="Proteomes" id="UP001596270"/>
    </source>
</evidence>
<name>A0ABW1TT55_9BURK</name>
<dbReference type="Gene3D" id="1.20.120.450">
    <property type="entry name" value="dinb family like domain"/>
    <property type="match status" value="1"/>
</dbReference>